<dbReference type="GO" id="GO:0016324">
    <property type="term" value="C:apical plasma membrane"/>
    <property type="evidence" value="ECO:0007669"/>
    <property type="project" value="TreeGrafter"/>
</dbReference>
<feature type="chain" id="PRO_5032677948" evidence="9">
    <location>
        <begin position="32"/>
        <end position="840"/>
    </location>
</feature>
<evidence type="ECO:0000256" key="3">
    <source>
        <dbReference type="ARBA" id="ARBA00022692"/>
    </source>
</evidence>
<evidence type="ECO:0000256" key="4">
    <source>
        <dbReference type="ARBA" id="ARBA00022989"/>
    </source>
</evidence>
<dbReference type="Pfam" id="PF05478">
    <property type="entry name" value="Prominin"/>
    <property type="match status" value="1"/>
</dbReference>
<keyword evidence="3 8" id="KW-0812">Transmembrane</keyword>
<evidence type="ECO:0000313" key="11">
    <source>
        <dbReference type="Proteomes" id="UP000646548"/>
    </source>
</evidence>
<evidence type="ECO:0000313" key="10">
    <source>
        <dbReference type="EMBL" id="KAF6731479.1"/>
    </source>
</evidence>
<feature type="coiled-coil region" evidence="7">
    <location>
        <begin position="332"/>
        <end position="359"/>
    </location>
</feature>
<dbReference type="GO" id="GO:0009986">
    <property type="term" value="C:cell surface"/>
    <property type="evidence" value="ECO:0007669"/>
    <property type="project" value="TreeGrafter"/>
</dbReference>
<dbReference type="AlphaFoldDB" id="A0A834CLJ6"/>
<evidence type="ECO:0000256" key="6">
    <source>
        <dbReference type="ARBA" id="ARBA00023180"/>
    </source>
</evidence>
<reference evidence="10" key="1">
    <citation type="journal article" name="BMC Genomics">
        <title>Long-read sequencing and de novo genome assembly of marine medaka (Oryzias melastigma).</title>
        <authorList>
            <person name="Liang P."/>
            <person name="Saqib H.S.A."/>
            <person name="Ni X."/>
            <person name="Shen Y."/>
        </authorList>
    </citation>
    <scope>NUCLEOTIDE SEQUENCE</scope>
    <source>
        <strain evidence="10">Bigg-433</strain>
    </source>
</reference>
<dbReference type="EMBL" id="WKFB01000214">
    <property type="protein sequence ID" value="KAF6731479.1"/>
    <property type="molecule type" value="Genomic_DNA"/>
</dbReference>
<evidence type="ECO:0000256" key="9">
    <source>
        <dbReference type="SAM" id="SignalP"/>
    </source>
</evidence>
<organism evidence="10 11">
    <name type="scientific">Oryzias melastigma</name>
    <name type="common">Marine medaka</name>
    <dbReference type="NCBI Taxonomy" id="30732"/>
    <lineage>
        <taxon>Eukaryota</taxon>
        <taxon>Metazoa</taxon>
        <taxon>Chordata</taxon>
        <taxon>Craniata</taxon>
        <taxon>Vertebrata</taxon>
        <taxon>Euteleostomi</taxon>
        <taxon>Actinopterygii</taxon>
        <taxon>Neopterygii</taxon>
        <taxon>Teleostei</taxon>
        <taxon>Neoteleostei</taxon>
        <taxon>Acanthomorphata</taxon>
        <taxon>Ovalentaria</taxon>
        <taxon>Atherinomorphae</taxon>
        <taxon>Beloniformes</taxon>
        <taxon>Adrianichthyidae</taxon>
        <taxon>Oryziinae</taxon>
        <taxon>Oryzias</taxon>
    </lineage>
</organism>
<feature type="transmembrane region" description="Helical" evidence="8">
    <location>
        <begin position="423"/>
        <end position="449"/>
    </location>
</feature>
<keyword evidence="5 8" id="KW-0472">Membrane</keyword>
<evidence type="ECO:0000256" key="1">
    <source>
        <dbReference type="ARBA" id="ARBA00004475"/>
    </source>
</evidence>
<dbReference type="GO" id="GO:0015485">
    <property type="term" value="F:cholesterol binding"/>
    <property type="evidence" value="ECO:0007669"/>
    <property type="project" value="TreeGrafter"/>
</dbReference>
<evidence type="ECO:0000256" key="5">
    <source>
        <dbReference type="ARBA" id="ARBA00023136"/>
    </source>
</evidence>
<proteinExistence type="inferred from homology"/>
<keyword evidence="9" id="KW-0732">Signal</keyword>
<feature type="signal peptide" evidence="9">
    <location>
        <begin position="1"/>
        <end position="31"/>
    </location>
</feature>
<keyword evidence="7" id="KW-0175">Coiled coil</keyword>
<evidence type="ECO:0000256" key="7">
    <source>
        <dbReference type="SAM" id="Coils"/>
    </source>
</evidence>
<feature type="transmembrane region" description="Helical" evidence="8">
    <location>
        <begin position="470"/>
        <end position="497"/>
    </location>
</feature>
<dbReference type="Proteomes" id="UP000646548">
    <property type="component" value="Unassembled WGS sequence"/>
</dbReference>
<comment type="similarity">
    <text evidence="2">Belongs to the prominin family.</text>
</comment>
<dbReference type="InterPro" id="IPR008795">
    <property type="entry name" value="Prominin"/>
</dbReference>
<dbReference type="GO" id="GO:0005929">
    <property type="term" value="C:cilium"/>
    <property type="evidence" value="ECO:0007669"/>
    <property type="project" value="TreeGrafter"/>
</dbReference>
<dbReference type="PANTHER" id="PTHR22730:SF4">
    <property type="entry name" value="PROMININ-1-A-LIKE"/>
    <property type="match status" value="1"/>
</dbReference>
<dbReference type="GO" id="GO:0071914">
    <property type="term" value="C:prominosome"/>
    <property type="evidence" value="ECO:0007669"/>
    <property type="project" value="TreeGrafter"/>
</dbReference>
<feature type="coiled-coil region" evidence="7">
    <location>
        <begin position="271"/>
        <end position="305"/>
    </location>
</feature>
<evidence type="ECO:0000256" key="8">
    <source>
        <dbReference type="SAM" id="Phobius"/>
    </source>
</evidence>
<name>A0A834CLJ6_ORYME</name>
<comment type="caution">
    <text evidence="10">The sequence shown here is derived from an EMBL/GenBank/DDBJ whole genome shotgun (WGS) entry which is preliminary data.</text>
</comment>
<keyword evidence="4 8" id="KW-1133">Transmembrane helix</keyword>
<gene>
    <name evidence="10" type="ORF">FQA47_025139</name>
</gene>
<sequence>MESCWRRAGAFRSVMGLLVVELLLVFQLVHSQPTCPAGPAQENLTQPQYETATEKDPSVGFMAPFAQSFLKTVQPNPFPKDLIQQFLQGTGNGISDQEVIKKILVYEVGFLVCIAIGILYIVLMPIIGFILACCRCCGNCGGKMYQKQTSSIHCIRRTLYVFAWATTLIILAGNICMFKSNAALKVSVEQSPVELNRAIGNIHKLLTSVPQQMDSVVHESYKTIQEVTKNLDDIGTQLGSEIQQRFRGTLDSTLNSVKRLGQECSDIGDQLNQLNSSLTQVKSTMDRLQANITKVKNQINQTLSNPSCTNCSAAASEVKKLKWDSSVTIPNLNELFSAVDEAKNNLQNKTKEAEAYFDRIPDEVTNDTQDFVKKGKALLQNVKEQISQIPNFESELRQISVTLNQTQTEINTYLPTVEYAENIRWSVCTALCCTVLLVVVCNLLGLTFGPLGLSPKADPTERSCTANCGGIFLMMGAGFSFLFSWILMIVVVLLFLLGGNVYTLVCRPWNNGQLLKFIDTPGLIPGKGLGQILKLNHSLGVSEIYRDCNQNRSLWTTFHLYETVDLGDLLNVSKYTTEVRQRFDNTHINMTSINLLTPEIKSQLRSLSKKTVNTTTLTEQMNGVYSVNLSSIANGLDKLADIQANGNIETELRNEANQLRQIQTDIEKVLIPQMKNLNSSLTSLQSSLNSVNGTVEEVLRKVGAAQDFLNTNASQIIKTESRKFLDCQLNLFVLYEDWANNTITQQLGRCGPVAGAVDSAEAIVCAYMVESLNAFWLSLGWCMIFFIPSIIFSIKLAKHYRKMKDSDVYNDHIVMHQIPRAKTGFYPGGSTHVGHLSKRA</sequence>
<feature type="transmembrane region" description="Helical" evidence="8">
    <location>
        <begin position="108"/>
        <end position="138"/>
    </location>
</feature>
<feature type="transmembrane region" description="Helical" evidence="8">
    <location>
        <begin position="774"/>
        <end position="794"/>
    </location>
</feature>
<comment type="subcellular location">
    <subcellularLocation>
        <location evidence="1">Cell projection</location>
        <location evidence="1">Microvillus membrane</location>
        <topology evidence="1">Multi-pass membrane protein</topology>
    </subcellularLocation>
</comment>
<protein>
    <submittedName>
        <fullName evidence="10">Prominin-1-A</fullName>
    </submittedName>
</protein>
<dbReference type="Gene3D" id="1.10.287.1490">
    <property type="match status" value="1"/>
</dbReference>
<keyword evidence="6" id="KW-0325">Glycoprotein</keyword>
<dbReference type="OrthoDB" id="6229420at2759"/>
<dbReference type="GO" id="GO:0031528">
    <property type="term" value="C:microvillus membrane"/>
    <property type="evidence" value="ECO:0007669"/>
    <property type="project" value="UniProtKB-SubCell"/>
</dbReference>
<evidence type="ECO:0000256" key="2">
    <source>
        <dbReference type="ARBA" id="ARBA00006058"/>
    </source>
</evidence>
<accession>A0A834CLJ6</accession>
<dbReference type="PANTHER" id="PTHR22730">
    <property type="entry name" value="PROMININ PROM PROTEIN"/>
    <property type="match status" value="1"/>
</dbReference>
<feature type="transmembrane region" description="Helical" evidence="8">
    <location>
        <begin position="159"/>
        <end position="180"/>
    </location>
</feature>